<keyword evidence="3" id="KW-1185">Reference proteome</keyword>
<evidence type="ECO:0000313" key="3">
    <source>
        <dbReference type="Proteomes" id="UP000823775"/>
    </source>
</evidence>
<protein>
    <submittedName>
        <fullName evidence="2">Uncharacterized protein</fullName>
    </submittedName>
</protein>
<organism evidence="2 3">
    <name type="scientific">Datura stramonium</name>
    <name type="common">Jimsonweed</name>
    <name type="synonym">Common thornapple</name>
    <dbReference type="NCBI Taxonomy" id="4076"/>
    <lineage>
        <taxon>Eukaryota</taxon>
        <taxon>Viridiplantae</taxon>
        <taxon>Streptophyta</taxon>
        <taxon>Embryophyta</taxon>
        <taxon>Tracheophyta</taxon>
        <taxon>Spermatophyta</taxon>
        <taxon>Magnoliopsida</taxon>
        <taxon>eudicotyledons</taxon>
        <taxon>Gunneridae</taxon>
        <taxon>Pentapetalae</taxon>
        <taxon>asterids</taxon>
        <taxon>lamiids</taxon>
        <taxon>Solanales</taxon>
        <taxon>Solanaceae</taxon>
        <taxon>Solanoideae</taxon>
        <taxon>Datureae</taxon>
        <taxon>Datura</taxon>
    </lineage>
</organism>
<feature type="region of interest" description="Disordered" evidence="1">
    <location>
        <begin position="122"/>
        <end position="143"/>
    </location>
</feature>
<reference evidence="2 3" key="1">
    <citation type="journal article" date="2021" name="BMC Genomics">
        <title>Datura genome reveals duplications of psychoactive alkaloid biosynthetic genes and high mutation rate following tissue culture.</title>
        <authorList>
            <person name="Rajewski A."/>
            <person name="Carter-House D."/>
            <person name="Stajich J."/>
            <person name="Litt A."/>
        </authorList>
    </citation>
    <scope>NUCLEOTIDE SEQUENCE [LARGE SCALE GENOMIC DNA]</scope>
    <source>
        <strain evidence="2">AR-01</strain>
    </source>
</reference>
<accession>A0ABS8Y544</accession>
<name>A0ABS8Y544_DATST</name>
<comment type="caution">
    <text evidence="2">The sequence shown here is derived from an EMBL/GenBank/DDBJ whole genome shotgun (WGS) entry which is preliminary data.</text>
</comment>
<dbReference type="EMBL" id="JACEIK010019379">
    <property type="protein sequence ID" value="MCE5166114.1"/>
    <property type="molecule type" value="Genomic_DNA"/>
</dbReference>
<proteinExistence type="predicted"/>
<evidence type="ECO:0000256" key="1">
    <source>
        <dbReference type="SAM" id="MobiDB-lite"/>
    </source>
</evidence>
<evidence type="ECO:0000313" key="2">
    <source>
        <dbReference type="EMBL" id="MCE5166114.1"/>
    </source>
</evidence>
<sequence length="143" mass="16289">MKEKGEGVFGDWWLFGGRWWCATAMVEKKRRKVCWCGVFQVRGRRSGGGDWWLVVVGTVPLLRLVSGKVVAGEEEKEKVEQFLRLLMAEKERKRVTGGGFGRKRCRRVAEPSMRDLGRSIWSEKMVRSGAEGGDGEGERKRGR</sequence>
<gene>
    <name evidence="2" type="ORF">HAX54_014882</name>
</gene>
<dbReference type="Proteomes" id="UP000823775">
    <property type="component" value="Unassembled WGS sequence"/>
</dbReference>